<keyword evidence="1" id="KW-0472">Membrane</keyword>
<keyword evidence="1" id="KW-0812">Transmembrane</keyword>
<reference evidence="3" key="1">
    <citation type="submission" date="2014-03" db="EMBL/GenBank/DDBJ databases">
        <authorList>
            <person name="Aksoy S."/>
            <person name="Warren W."/>
            <person name="Wilson R.K."/>
        </authorList>
    </citation>
    <scope>NUCLEOTIDE SEQUENCE [LARGE SCALE GENOMIC DNA]</scope>
    <source>
        <strain evidence="3">IAEA</strain>
    </source>
</reference>
<dbReference type="VEuPathDB" id="VectorBase:GBRI005320"/>
<protein>
    <submittedName>
        <fullName evidence="2">Uncharacterized protein</fullName>
    </submittedName>
</protein>
<evidence type="ECO:0000256" key="1">
    <source>
        <dbReference type="SAM" id="Phobius"/>
    </source>
</evidence>
<evidence type="ECO:0000313" key="2">
    <source>
        <dbReference type="EnsemblMetazoa" id="GBRI005320-PA"/>
    </source>
</evidence>
<organism evidence="2 3">
    <name type="scientific">Glossina brevipalpis</name>
    <dbReference type="NCBI Taxonomy" id="37001"/>
    <lineage>
        <taxon>Eukaryota</taxon>
        <taxon>Metazoa</taxon>
        <taxon>Ecdysozoa</taxon>
        <taxon>Arthropoda</taxon>
        <taxon>Hexapoda</taxon>
        <taxon>Insecta</taxon>
        <taxon>Pterygota</taxon>
        <taxon>Neoptera</taxon>
        <taxon>Endopterygota</taxon>
        <taxon>Diptera</taxon>
        <taxon>Brachycera</taxon>
        <taxon>Muscomorpha</taxon>
        <taxon>Hippoboscoidea</taxon>
        <taxon>Glossinidae</taxon>
        <taxon>Glossina</taxon>
    </lineage>
</organism>
<dbReference type="Proteomes" id="UP000091820">
    <property type="component" value="Unassembled WGS sequence"/>
</dbReference>
<keyword evidence="1" id="KW-1133">Transmembrane helix</keyword>
<dbReference type="AlphaFoldDB" id="A0A1A9W3S1"/>
<feature type="transmembrane region" description="Helical" evidence="1">
    <location>
        <begin position="101"/>
        <end position="120"/>
    </location>
</feature>
<dbReference type="EnsemblMetazoa" id="GBRI005320-RA">
    <property type="protein sequence ID" value="GBRI005320-PA"/>
    <property type="gene ID" value="GBRI005320"/>
</dbReference>
<name>A0A1A9W3S1_9MUSC</name>
<keyword evidence="3" id="KW-1185">Reference proteome</keyword>
<sequence>MSGIDINPEQCTCYVPVDRYQHSITAASLASSQTENFHQTVMQLTFDSQPQLIRIAGKQHTRNSHKSTPPMVLTPSLDNDGINLMCRMVTPLGCMPANVKFLCLVLCVVIGGCCMCYFSVHNSKVSGSTGCVSPLA</sequence>
<proteinExistence type="predicted"/>
<accession>A0A1A9W3S1</accession>
<evidence type="ECO:0000313" key="3">
    <source>
        <dbReference type="Proteomes" id="UP000091820"/>
    </source>
</evidence>
<reference evidence="2" key="2">
    <citation type="submission" date="2020-05" db="UniProtKB">
        <authorList>
            <consortium name="EnsemblMetazoa"/>
        </authorList>
    </citation>
    <scope>IDENTIFICATION</scope>
    <source>
        <strain evidence="2">IAEA</strain>
    </source>
</reference>